<organism evidence="1 2">
    <name type="scientific">Gracilibacillus thailandensis</name>
    <dbReference type="NCBI Taxonomy" id="563735"/>
    <lineage>
        <taxon>Bacteria</taxon>
        <taxon>Bacillati</taxon>
        <taxon>Bacillota</taxon>
        <taxon>Bacilli</taxon>
        <taxon>Bacillales</taxon>
        <taxon>Bacillaceae</taxon>
        <taxon>Gracilibacillus</taxon>
    </lineage>
</organism>
<reference evidence="1 2" key="1">
    <citation type="submission" date="2019-10" db="EMBL/GenBank/DDBJ databases">
        <title>Gracilibacillus salitolerans sp. nov., a moderate halophile isolated from a saline soil in northwest China.</title>
        <authorList>
            <person name="Gan L."/>
        </authorList>
    </citation>
    <scope>NUCLEOTIDE SEQUENCE [LARGE SCALE GENOMIC DNA]</scope>
    <source>
        <strain evidence="1 2">TP2-8</strain>
    </source>
</reference>
<dbReference type="Gene3D" id="1.20.120.450">
    <property type="entry name" value="dinb family like domain"/>
    <property type="match status" value="1"/>
</dbReference>
<accession>A0A6N7R0T9</accession>
<proteinExistence type="predicted"/>
<sequence>MLDELTFDHMRKINIGVSKMNTKELILNQFEASYNRDTWFVSLKTAVEGIGSYQASYKSENSSHSIMEIVQHLYFYNLLELNRFKGLADHVSIKDNKTTFSNAEEMSWEQLLNKLFNTMKDWLDEMKRCDEEYIKRYIESLTYINLHNAYHIGQILQIRRSHGMWDENKGVNYTVC</sequence>
<gene>
    <name evidence="1" type="ORF">GH885_11080</name>
</gene>
<protein>
    <submittedName>
        <fullName evidence="1">DinB family protein</fullName>
    </submittedName>
</protein>
<name>A0A6N7R0T9_9BACI</name>
<dbReference type="Proteomes" id="UP000435187">
    <property type="component" value="Unassembled WGS sequence"/>
</dbReference>
<evidence type="ECO:0000313" key="1">
    <source>
        <dbReference type="EMBL" id="MRI66875.1"/>
    </source>
</evidence>
<comment type="caution">
    <text evidence="1">The sequence shown here is derived from an EMBL/GenBank/DDBJ whole genome shotgun (WGS) entry which is preliminary data.</text>
</comment>
<dbReference type="SUPFAM" id="SSF109854">
    <property type="entry name" value="DinB/YfiT-like putative metalloenzymes"/>
    <property type="match status" value="1"/>
</dbReference>
<dbReference type="InterPro" id="IPR034660">
    <property type="entry name" value="DinB/YfiT-like"/>
</dbReference>
<dbReference type="AlphaFoldDB" id="A0A6N7R0T9"/>
<dbReference type="EMBL" id="WJEE01000022">
    <property type="protein sequence ID" value="MRI66875.1"/>
    <property type="molecule type" value="Genomic_DNA"/>
</dbReference>
<evidence type="ECO:0000313" key="2">
    <source>
        <dbReference type="Proteomes" id="UP000435187"/>
    </source>
</evidence>
<keyword evidence="2" id="KW-1185">Reference proteome</keyword>